<protein>
    <recommendedName>
        <fullName evidence="5">Phenazine biosynthesis-like domain-containing protein</fullName>
    </recommendedName>
</protein>
<dbReference type="EMBL" id="FNXT01000860">
    <property type="protein sequence ID" value="SZX68456.1"/>
    <property type="molecule type" value="Genomic_DNA"/>
</dbReference>
<evidence type="ECO:0000256" key="1">
    <source>
        <dbReference type="ARBA" id="ARBA00008270"/>
    </source>
</evidence>
<evidence type="ECO:0008006" key="5">
    <source>
        <dbReference type="Google" id="ProtNLM"/>
    </source>
</evidence>
<dbReference type="GO" id="GO:0005737">
    <property type="term" value="C:cytoplasm"/>
    <property type="evidence" value="ECO:0007669"/>
    <property type="project" value="TreeGrafter"/>
</dbReference>
<organism evidence="3 4">
    <name type="scientific">Tetradesmus obliquus</name>
    <name type="common">Green alga</name>
    <name type="synonym">Acutodesmus obliquus</name>
    <dbReference type="NCBI Taxonomy" id="3088"/>
    <lineage>
        <taxon>Eukaryota</taxon>
        <taxon>Viridiplantae</taxon>
        <taxon>Chlorophyta</taxon>
        <taxon>core chlorophytes</taxon>
        <taxon>Chlorophyceae</taxon>
        <taxon>CS clade</taxon>
        <taxon>Sphaeropleales</taxon>
        <taxon>Scenedesmaceae</taxon>
        <taxon>Tetradesmus</taxon>
    </lineage>
</organism>
<keyword evidence="2" id="KW-0413">Isomerase</keyword>
<dbReference type="Pfam" id="PF02567">
    <property type="entry name" value="PhzC-PhzF"/>
    <property type="match status" value="2"/>
</dbReference>
<evidence type="ECO:0000313" key="4">
    <source>
        <dbReference type="Proteomes" id="UP000256970"/>
    </source>
</evidence>
<dbReference type="AlphaFoldDB" id="A0A383VVK7"/>
<evidence type="ECO:0000256" key="2">
    <source>
        <dbReference type="ARBA" id="ARBA00023235"/>
    </source>
</evidence>
<evidence type="ECO:0000313" key="3">
    <source>
        <dbReference type="EMBL" id="SZX68456.1"/>
    </source>
</evidence>
<gene>
    <name evidence="3" type="ORF">BQ4739_LOCUS8805</name>
</gene>
<dbReference type="InterPro" id="IPR003719">
    <property type="entry name" value="Phenazine_PhzF-like"/>
</dbReference>
<reference evidence="3 4" key="1">
    <citation type="submission" date="2016-10" db="EMBL/GenBank/DDBJ databases">
        <authorList>
            <person name="Cai Z."/>
        </authorList>
    </citation>
    <scope>NUCLEOTIDE SEQUENCE [LARGE SCALE GENOMIC DNA]</scope>
</reference>
<sequence>MPRLTLRKVNAFTTGGVAATGNPAAVCLLDAALLGSMPDSLRQSIAADIGLSETAYVEPLDAASSPGPDVFKQLDTFRLRWFTPAAEVPLCGHATLASAATLFTECGNPAPTLHFHTLSGILSVTRQQHGQQQLLRMSLPLSTATDPLPPQLQPPASCSPAAAAAAAAGNADPADPSGDNAAAFSQLFAESPRLTELLYTALSALPSSAAAVPAAPDGAAAAADKAAWLSHVVQHVGYVAPLKYMLVALQPALQLGRQGLEALALDAVALEAAGSADYMGGLIVSTLPSTGEAGGYDFHSRFFGPWLGVPEDPVTGSAHAVLAPYYAAVLRKQQLFARQCSARGGDVWMDAAAQPGRVLVSGEAAMEQTWEAEY</sequence>
<comment type="similarity">
    <text evidence="1">Belongs to the PhzF family.</text>
</comment>
<proteinExistence type="inferred from homology"/>
<keyword evidence="4" id="KW-1185">Reference proteome</keyword>
<dbReference type="Gene3D" id="3.10.310.10">
    <property type="entry name" value="Diaminopimelate Epimerase, Chain A, domain 1"/>
    <property type="match status" value="2"/>
</dbReference>
<dbReference type="GO" id="GO:0016853">
    <property type="term" value="F:isomerase activity"/>
    <property type="evidence" value="ECO:0007669"/>
    <property type="project" value="UniProtKB-KW"/>
</dbReference>
<dbReference type="PANTHER" id="PTHR13774">
    <property type="entry name" value="PHENAZINE BIOSYNTHESIS PROTEIN"/>
    <property type="match status" value="1"/>
</dbReference>
<accession>A0A383VVK7</accession>
<dbReference type="PANTHER" id="PTHR13774:SF17">
    <property type="entry name" value="PHENAZINE BIOSYNTHESIS-LIKE DOMAIN-CONTAINING PROTEIN"/>
    <property type="match status" value="1"/>
</dbReference>
<name>A0A383VVK7_TETOB</name>
<dbReference type="Proteomes" id="UP000256970">
    <property type="component" value="Unassembled WGS sequence"/>
</dbReference>
<dbReference type="SUPFAM" id="SSF54506">
    <property type="entry name" value="Diaminopimelate epimerase-like"/>
    <property type="match status" value="1"/>
</dbReference>